<accession>A0ABS5CJK4</accession>
<protein>
    <submittedName>
        <fullName evidence="2">DinB family protein</fullName>
    </submittedName>
</protein>
<proteinExistence type="predicted"/>
<feature type="domain" description="DinB-like" evidence="1">
    <location>
        <begin position="11"/>
        <end position="142"/>
    </location>
</feature>
<organism evidence="2 3">
    <name type="scientific">Paenibacillus lignilyticus</name>
    <dbReference type="NCBI Taxonomy" id="1172615"/>
    <lineage>
        <taxon>Bacteria</taxon>
        <taxon>Bacillati</taxon>
        <taxon>Bacillota</taxon>
        <taxon>Bacilli</taxon>
        <taxon>Bacillales</taxon>
        <taxon>Paenibacillaceae</taxon>
        <taxon>Paenibacillus</taxon>
    </lineage>
</organism>
<comment type="caution">
    <text evidence="2">The sequence shown here is derived from an EMBL/GenBank/DDBJ whole genome shotgun (WGS) entry which is preliminary data.</text>
</comment>
<evidence type="ECO:0000313" key="3">
    <source>
        <dbReference type="Proteomes" id="UP000673394"/>
    </source>
</evidence>
<name>A0ABS5CJK4_9BACL</name>
<dbReference type="InterPro" id="IPR024775">
    <property type="entry name" value="DinB-like"/>
</dbReference>
<evidence type="ECO:0000313" key="2">
    <source>
        <dbReference type="EMBL" id="MBP3965995.1"/>
    </source>
</evidence>
<sequence>MSYEAVGPIWRVVRDRFQKMVQGLQEEELSLAMTADSSSIGHMIRHNAEVEYMFAEWFFGATAPEGREYIASGQGGAHNGHALTLQELIAFSAAADAFLTEAMKQLSDDAWDTIVESKIGPSSPREALGRAIYHTGLHAGQIGLIRKHAAQPTSAQS</sequence>
<evidence type="ECO:0000259" key="1">
    <source>
        <dbReference type="Pfam" id="PF12867"/>
    </source>
</evidence>
<gene>
    <name evidence="2" type="ORF">I8J30_25145</name>
</gene>
<dbReference type="EMBL" id="JAGKSP010000014">
    <property type="protein sequence ID" value="MBP3965995.1"/>
    <property type="molecule type" value="Genomic_DNA"/>
</dbReference>
<dbReference type="Pfam" id="PF12867">
    <property type="entry name" value="DinB_2"/>
    <property type="match status" value="1"/>
</dbReference>
<dbReference type="SUPFAM" id="SSF109854">
    <property type="entry name" value="DinB/YfiT-like putative metalloenzymes"/>
    <property type="match status" value="1"/>
</dbReference>
<dbReference type="Proteomes" id="UP000673394">
    <property type="component" value="Unassembled WGS sequence"/>
</dbReference>
<reference evidence="2 3" key="1">
    <citation type="submission" date="2021-04" db="EMBL/GenBank/DDBJ databases">
        <title>Paenibacillus sp. DLE-14 whole genome sequence.</title>
        <authorList>
            <person name="Ham Y.J."/>
        </authorList>
    </citation>
    <scope>NUCLEOTIDE SEQUENCE [LARGE SCALE GENOMIC DNA]</scope>
    <source>
        <strain evidence="2 3">DLE-14</strain>
    </source>
</reference>
<keyword evidence="3" id="KW-1185">Reference proteome</keyword>
<dbReference type="InterPro" id="IPR034660">
    <property type="entry name" value="DinB/YfiT-like"/>
</dbReference>
<dbReference type="RefSeq" id="WP_210662812.1">
    <property type="nucleotide sequence ID" value="NZ_JAGKSP010000014.1"/>
</dbReference>
<dbReference type="Gene3D" id="1.20.120.450">
    <property type="entry name" value="dinb family like domain"/>
    <property type="match status" value="1"/>
</dbReference>